<reference evidence="1 2" key="1">
    <citation type="journal article" date="2021" name="Hortic Res">
        <title>High-quality reference genome and annotation aids understanding of berry development for evergreen blueberry (Vaccinium darrowii).</title>
        <authorList>
            <person name="Yu J."/>
            <person name="Hulse-Kemp A.M."/>
            <person name="Babiker E."/>
            <person name="Staton M."/>
        </authorList>
    </citation>
    <scope>NUCLEOTIDE SEQUENCE [LARGE SCALE GENOMIC DNA]</scope>
    <source>
        <strain evidence="2">cv. NJ 8807/NJ 8810</strain>
        <tissue evidence="1">Young leaf</tissue>
    </source>
</reference>
<accession>A0ACB7Y9G4</accession>
<proteinExistence type="predicted"/>
<sequence>MADEVVEKLGNVHLSDGEDDEIVLDDGLVQEAVLTCRFSFLGKLLTTKRYNTLATKDSLRRAWGMPTTLKIVKLDANLFHFQFESEEQFLKVINGGPWNCDNHLLVIRVWEQGLASKEVAFHSIECWVQIWGLPVGFITPVIGETNGYKIENIIAVDSKAMATGRGRFIRVRYESVNVVCFYCGLIGHDMNGCSTKEEDEKLGRARPNKFGEEIKAGIGVRKGVGIGAEEVGNSDGGLQKVSAAGAAAAI</sequence>
<evidence type="ECO:0000313" key="2">
    <source>
        <dbReference type="Proteomes" id="UP000828048"/>
    </source>
</evidence>
<organism evidence="1 2">
    <name type="scientific">Vaccinium darrowii</name>
    <dbReference type="NCBI Taxonomy" id="229202"/>
    <lineage>
        <taxon>Eukaryota</taxon>
        <taxon>Viridiplantae</taxon>
        <taxon>Streptophyta</taxon>
        <taxon>Embryophyta</taxon>
        <taxon>Tracheophyta</taxon>
        <taxon>Spermatophyta</taxon>
        <taxon>Magnoliopsida</taxon>
        <taxon>eudicotyledons</taxon>
        <taxon>Gunneridae</taxon>
        <taxon>Pentapetalae</taxon>
        <taxon>asterids</taxon>
        <taxon>Ericales</taxon>
        <taxon>Ericaceae</taxon>
        <taxon>Vaccinioideae</taxon>
        <taxon>Vaccinieae</taxon>
        <taxon>Vaccinium</taxon>
    </lineage>
</organism>
<name>A0ACB7Y9G4_9ERIC</name>
<keyword evidence="2" id="KW-1185">Reference proteome</keyword>
<protein>
    <submittedName>
        <fullName evidence="1">Uncharacterized protein</fullName>
    </submittedName>
</protein>
<dbReference type="EMBL" id="CM037157">
    <property type="protein sequence ID" value="KAH7850050.1"/>
    <property type="molecule type" value="Genomic_DNA"/>
</dbReference>
<comment type="caution">
    <text evidence="1">The sequence shown here is derived from an EMBL/GenBank/DDBJ whole genome shotgun (WGS) entry which is preliminary data.</text>
</comment>
<dbReference type="Proteomes" id="UP000828048">
    <property type="component" value="Chromosome 7"/>
</dbReference>
<gene>
    <name evidence="1" type="ORF">Vadar_027130</name>
</gene>
<evidence type="ECO:0000313" key="1">
    <source>
        <dbReference type="EMBL" id="KAH7850050.1"/>
    </source>
</evidence>